<keyword evidence="1" id="KW-0812">Transmembrane</keyword>
<gene>
    <name evidence="2" type="ORF">AX018_10837</name>
</gene>
<feature type="transmembrane region" description="Helical" evidence="1">
    <location>
        <begin position="50"/>
        <end position="67"/>
    </location>
</feature>
<evidence type="ECO:0000313" key="2">
    <source>
        <dbReference type="EMBL" id="RAR72434.1"/>
    </source>
</evidence>
<comment type="caution">
    <text evidence="2">The sequence shown here is derived from an EMBL/GenBank/DDBJ whole genome shotgun (WGS) entry which is preliminary data.</text>
</comment>
<dbReference type="EMBL" id="QLTA01000083">
    <property type="protein sequence ID" value="RAR72434.1"/>
    <property type="molecule type" value="Genomic_DNA"/>
</dbReference>
<protein>
    <submittedName>
        <fullName evidence="2">Uncharacterized protein</fullName>
    </submittedName>
</protein>
<feature type="transmembrane region" description="Helical" evidence="1">
    <location>
        <begin position="20"/>
        <end position="38"/>
    </location>
</feature>
<organism evidence="2 3">
    <name type="scientific">Paracidovorax anthurii</name>
    <dbReference type="NCBI Taxonomy" id="78229"/>
    <lineage>
        <taxon>Bacteria</taxon>
        <taxon>Pseudomonadati</taxon>
        <taxon>Pseudomonadota</taxon>
        <taxon>Betaproteobacteria</taxon>
        <taxon>Burkholderiales</taxon>
        <taxon>Comamonadaceae</taxon>
        <taxon>Paracidovorax</taxon>
    </lineage>
</organism>
<dbReference type="AlphaFoldDB" id="A0A328YGK6"/>
<reference evidence="2 3" key="1">
    <citation type="submission" date="2018-06" db="EMBL/GenBank/DDBJ databases">
        <title>Genomic Encyclopedia of Archaeal and Bacterial Type Strains, Phase II (KMG-II): from individual species to whole genera.</title>
        <authorList>
            <person name="Goeker M."/>
        </authorList>
    </citation>
    <scope>NUCLEOTIDE SEQUENCE [LARGE SCALE GENOMIC DNA]</scope>
    <source>
        <strain evidence="2 3">CFPB 3232</strain>
    </source>
</reference>
<keyword evidence="1" id="KW-1133">Transmembrane helix</keyword>
<keyword evidence="3" id="KW-1185">Reference proteome</keyword>
<keyword evidence="1" id="KW-0472">Membrane</keyword>
<dbReference type="Proteomes" id="UP000248856">
    <property type="component" value="Unassembled WGS sequence"/>
</dbReference>
<proteinExistence type="predicted"/>
<sequence>MVAPGHEGARRPVAFRMMGFLLLAALSLIACVVFLYRKTRDGGPWTADDYGVAFVLLAGPVLAWLLAG</sequence>
<name>A0A328YGK6_9BURK</name>
<evidence type="ECO:0000256" key="1">
    <source>
        <dbReference type="SAM" id="Phobius"/>
    </source>
</evidence>
<evidence type="ECO:0000313" key="3">
    <source>
        <dbReference type="Proteomes" id="UP000248856"/>
    </source>
</evidence>
<accession>A0A328YGK6</accession>